<dbReference type="GO" id="GO:0061710">
    <property type="term" value="F:L-threonylcarbamoyladenylate synthase"/>
    <property type="evidence" value="ECO:0007669"/>
    <property type="project" value="UniProtKB-EC"/>
</dbReference>
<dbReference type="NCBIfam" id="TIGR00057">
    <property type="entry name" value="L-threonylcarbamoyladenylate synthase"/>
    <property type="match status" value="1"/>
</dbReference>
<dbReference type="InterPro" id="IPR005145">
    <property type="entry name" value="Sua5_C"/>
</dbReference>
<dbReference type="Gene3D" id="3.40.50.11030">
    <property type="entry name" value="Threonylcarbamoyl-AMP synthase, C-terminal domain"/>
    <property type="match status" value="1"/>
</dbReference>
<comment type="function">
    <text evidence="13">Required for the formation of a threonylcarbamoyl group on adenosine at position 37 (t(6)A37) in tRNAs that read codons beginning with adenine.</text>
</comment>
<keyword evidence="10 13" id="KW-0067">ATP-binding</keyword>
<evidence type="ECO:0000256" key="1">
    <source>
        <dbReference type="ARBA" id="ARBA00004496"/>
    </source>
</evidence>
<evidence type="ECO:0000313" key="17">
    <source>
        <dbReference type="Proteomes" id="UP000761264"/>
    </source>
</evidence>
<keyword evidence="7 13" id="KW-0819">tRNA processing</keyword>
<keyword evidence="9 13" id="KW-0547">Nucleotide-binding</keyword>
<dbReference type="PANTHER" id="PTHR17490:SF16">
    <property type="entry name" value="THREONYLCARBAMOYL-AMP SYNTHASE"/>
    <property type="match status" value="1"/>
</dbReference>
<dbReference type="PROSITE" id="PS51163">
    <property type="entry name" value="YRDC"/>
    <property type="match status" value="1"/>
</dbReference>
<dbReference type="InterPro" id="IPR017945">
    <property type="entry name" value="DHBP_synth_RibB-like_a/b_dom"/>
</dbReference>
<comment type="catalytic activity">
    <reaction evidence="12 13">
        <text>L-threonine + hydrogencarbonate + ATP = L-threonylcarbamoyladenylate + diphosphate + H2O</text>
        <dbReference type="Rhea" id="RHEA:36407"/>
        <dbReference type="ChEBI" id="CHEBI:15377"/>
        <dbReference type="ChEBI" id="CHEBI:17544"/>
        <dbReference type="ChEBI" id="CHEBI:30616"/>
        <dbReference type="ChEBI" id="CHEBI:33019"/>
        <dbReference type="ChEBI" id="CHEBI:57926"/>
        <dbReference type="ChEBI" id="CHEBI:73682"/>
        <dbReference type="EC" id="2.7.7.87"/>
    </reaction>
</comment>
<feature type="binding site" evidence="14">
    <location>
        <position position="144"/>
    </location>
    <ligand>
        <name>ATP</name>
        <dbReference type="ChEBI" id="CHEBI:30616"/>
    </ligand>
</feature>
<evidence type="ECO:0000256" key="7">
    <source>
        <dbReference type="ARBA" id="ARBA00022694"/>
    </source>
</evidence>
<dbReference type="SUPFAM" id="SSF55821">
    <property type="entry name" value="YrdC/RibB"/>
    <property type="match status" value="1"/>
</dbReference>
<name>A0A967F0D7_9PROT</name>
<feature type="binding site" evidence="14">
    <location>
        <position position="122"/>
    </location>
    <ligand>
        <name>L-threonine</name>
        <dbReference type="ChEBI" id="CHEBI:57926"/>
    </ligand>
</feature>
<feature type="binding site" evidence="14">
    <location>
        <position position="67"/>
    </location>
    <ligand>
        <name>L-threonine</name>
        <dbReference type="ChEBI" id="CHEBI:57926"/>
    </ligand>
</feature>
<reference evidence="16" key="1">
    <citation type="submission" date="2020-03" db="EMBL/GenBank/DDBJ databases">
        <title>Genome of Pelagibius litoralis DSM 21314T.</title>
        <authorList>
            <person name="Wang G."/>
        </authorList>
    </citation>
    <scope>NUCLEOTIDE SEQUENCE</scope>
    <source>
        <strain evidence="16">DSM 21314</strain>
    </source>
</reference>
<feature type="binding site" evidence="14">
    <location>
        <position position="58"/>
    </location>
    <ligand>
        <name>ATP</name>
        <dbReference type="ChEBI" id="CHEBI:30616"/>
    </ligand>
</feature>
<dbReference type="GO" id="GO:0000049">
    <property type="term" value="F:tRNA binding"/>
    <property type="evidence" value="ECO:0007669"/>
    <property type="project" value="TreeGrafter"/>
</dbReference>
<feature type="binding site" evidence="14">
    <location>
        <position position="142"/>
    </location>
    <ligand>
        <name>L-threonine</name>
        <dbReference type="ChEBI" id="CHEBI:57926"/>
    </ligand>
</feature>
<evidence type="ECO:0000256" key="12">
    <source>
        <dbReference type="ARBA" id="ARBA00048366"/>
    </source>
</evidence>
<comment type="subcellular location">
    <subcellularLocation>
        <location evidence="1 13">Cytoplasm</location>
    </subcellularLocation>
</comment>
<keyword evidence="5 13" id="KW-0963">Cytoplasm</keyword>
<dbReference type="Pfam" id="PF01300">
    <property type="entry name" value="Sua5_yciO_yrdC"/>
    <property type="match status" value="1"/>
</dbReference>
<feature type="binding site" evidence="14">
    <location>
        <position position="231"/>
    </location>
    <ligand>
        <name>ATP</name>
        <dbReference type="ChEBI" id="CHEBI:30616"/>
    </ligand>
</feature>
<dbReference type="EC" id="2.7.7.87" evidence="3 13"/>
<dbReference type="InterPro" id="IPR050156">
    <property type="entry name" value="TC-AMP_synthase_SUA5"/>
</dbReference>
<dbReference type="RefSeq" id="WP_167227730.1">
    <property type="nucleotide sequence ID" value="NZ_JAAQPH010000016.1"/>
</dbReference>
<dbReference type="FunFam" id="3.90.870.10:FF:000009">
    <property type="entry name" value="Threonylcarbamoyl-AMP synthase, putative"/>
    <property type="match status" value="1"/>
</dbReference>
<evidence type="ECO:0000256" key="5">
    <source>
        <dbReference type="ARBA" id="ARBA00022490"/>
    </source>
</evidence>
<organism evidence="16 17">
    <name type="scientific">Pelagibius litoralis</name>
    <dbReference type="NCBI Taxonomy" id="374515"/>
    <lineage>
        <taxon>Bacteria</taxon>
        <taxon>Pseudomonadati</taxon>
        <taxon>Pseudomonadota</taxon>
        <taxon>Alphaproteobacteria</taxon>
        <taxon>Rhodospirillales</taxon>
        <taxon>Rhodovibrionaceae</taxon>
        <taxon>Pelagibius</taxon>
    </lineage>
</organism>
<evidence type="ECO:0000256" key="14">
    <source>
        <dbReference type="PIRSR" id="PIRSR004930-1"/>
    </source>
</evidence>
<comment type="caution">
    <text evidence="16">The sequence shown here is derived from an EMBL/GenBank/DDBJ whole genome shotgun (WGS) entry which is preliminary data.</text>
</comment>
<dbReference type="AlphaFoldDB" id="A0A967F0D7"/>
<evidence type="ECO:0000256" key="10">
    <source>
        <dbReference type="ARBA" id="ARBA00022840"/>
    </source>
</evidence>
<evidence type="ECO:0000256" key="13">
    <source>
        <dbReference type="PIRNR" id="PIRNR004930"/>
    </source>
</evidence>
<protein>
    <recommendedName>
        <fullName evidence="4 13">Threonylcarbamoyl-AMP synthase</fullName>
        <shortName evidence="13">TC-AMP synthase</shortName>
        <ecNumber evidence="3 13">2.7.7.87</ecNumber>
    </recommendedName>
    <alternativeName>
        <fullName evidence="11 13">L-threonylcarbamoyladenylate synthase</fullName>
    </alternativeName>
</protein>
<feature type="binding site" evidence="14">
    <location>
        <position position="62"/>
    </location>
    <ligand>
        <name>ATP</name>
        <dbReference type="ChEBI" id="CHEBI:30616"/>
    </ligand>
</feature>
<evidence type="ECO:0000313" key="16">
    <source>
        <dbReference type="EMBL" id="NIA70775.1"/>
    </source>
</evidence>
<dbReference type="Pfam" id="PF03481">
    <property type="entry name" value="Sua5_C"/>
    <property type="match status" value="1"/>
</dbReference>
<dbReference type="Proteomes" id="UP000761264">
    <property type="component" value="Unassembled WGS sequence"/>
</dbReference>
<keyword evidence="6 13" id="KW-0808">Transferase</keyword>
<dbReference type="PANTHER" id="PTHR17490">
    <property type="entry name" value="SUA5"/>
    <property type="match status" value="1"/>
</dbReference>
<dbReference type="InterPro" id="IPR006070">
    <property type="entry name" value="Sua5-like_dom"/>
</dbReference>
<feature type="domain" description="YrdC-like" evidence="15">
    <location>
        <begin position="13"/>
        <end position="200"/>
    </location>
</feature>
<accession>A0A967F0D7</accession>
<dbReference type="InterPro" id="IPR010923">
    <property type="entry name" value="T(6)A37_SUA5"/>
</dbReference>
<feature type="binding site" evidence="14">
    <location>
        <position position="118"/>
    </location>
    <ligand>
        <name>ATP</name>
        <dbReference type="ChEBI" id="CHEBI:30616"/>
    </ligand>
</feature>
<feature type="binding site" evidence="14">
    <location>
        <position position="182"/>
    </location>
    <ligand>
        <name>L-threonine</name>
        <dbReference type="ChEBI" id="CHEBI:57926"/>
    </ligand>
</feature>
<evidence type="ECO:0000259" key="15">
    <source>
        <dbReference type="PROSITE" id="PS51163"/>
    </source>
</evidence>
<feature type="binding site" evidence="14">
    <location>
        <position position="152"/>
    </location>
    <ligand>
        <name>ATP</name>
        <dbReference type="ChEBI" id="CHEBI:30616"/>
    </ligand>
</feature>
<feature type="binding site" evidence="14">
    <location>
        <position position="35"/>
    </location>
    <ligand>
        <name>L-threonine</name>
        <dbReference type="ChEBI" id="CHEBI:57926"/>
    </ligand>
</feature>
<dbReference type="InterPro" id="IPR038385">
    <property type="entry name" value="Sua5/YwlC_C"/>
</dbReference>
<dbReference type="PIRSF" id="PIRSF004930">
    <property type="entry name" value="Tln_factor_SUA5"/>
    <property type="match status" value="1"/>
</dbReference>
<dbReference type="EMBL" id="JAAQPH010000016">
    <property type="protein sequence ID" value="NIA70775.1"/>
    <property type="molecule type" value="Genomic_DNA"/>
</dbReference>
<feature type="binding site" evidence="14">
    <location>
        <position position="196"/>
    </location>
    <ligand>
        <name>ATP</name>
        <dbReference type="ChEBI" id="CHEBI:30616"/>
    </ligand>
</feature>
<evidence type="ECO:0000256" key="8">
    <source>
        <dbReference type="ARBA" id="ARBA00022695"/>
    </source>
</evidence>
<evidence type="ECO:0000256" key="4">
    <source>
        <dbReference type="ARBA" id="ARBA00015492"/>
    </source>
</evidence>
<dbReference type="GO" id="GO:0006450">
    <property type="term" value="P:regulation of translational fidelity"/>
    <property type="evidence" value="ECO:0007669"/>
    <property type="project" value="TreeGrafter"/>
</dbReference>
<dbReference type="GO" id="GO:0008033">
    <property type="term" value="P:tRNA processing"/>
    <property type="evidence" value="ECO:0007669"/>
    <property type="project" value="UniProtKB-KW"/>
</dbReference>
<dbReference type="GO" id="GO:0003725">
    <property type="term" value="F:double-stranded RNA binding"/>
    <property type="evidence" value="ECO:0007669"/>
    <property type="project" value="UniProtKB-UniRule"/>
</dbReference>
<dbReference type="GO" id="GO:0005737">
    <property type="term" value="C:cytoplasm"/>
    <property type="evidence" value="ECO:0007669"/>
    <property type="project" value="UniProtKB-SubCell"/>
</dbReference>
<evidence type="ECO:0000256" key="6">
    <source>
        <dbReference type="ARBA" id="ARBA00022679"/>
    </source>
</evidence>
<evidence type="ECO:0000256" key="2">
    <source>
        <dbReference type="ARBA" id="ARBA00007663"/>
    </source>
</evidence>
<dbReference type="Gene3D" id="3.90.870.10">
    <property type="entry name" value="DHBP synthase"/>
    <property type="match status" value="1"/>
</dbReference>
<comment type="similarity">
    <text evidence="2 13">Belongs to the SUA5 family.</text>
</comment>
<keyword evidence="8 13" id="KW-0548">Nucleotidyltransferase</keyword>
<evidence type="ECO:0000256" key="9">
    <source>
        <dbReference type="ARBA" id="ARBA00022741"/>
    </source>
</evidence>
<gene>
    <name evidence="16" type="ORF">HBA54_19425</name>
</gene>
<evidence type="ECO:0000256" key="11">
    <source>
        <dbReference type="ARBA" id="ARBA00029774"/>
    </source>
</evidence>
<proteinExistence type="inferred from homology"/>
<sequence>MQTLGTTIRPANDESFREAAEILRDGGLVAFPTETVYGLGADATSDNATAGIFAAKDRPRFNPLIVHFTDSAAAAREVVFDTRAREIAARFWPGPLTLVLPRRADSRLSLLCSAGLDTQAVRVPAHPVAQRLLAEAGLPLAAPSANASGRISPTQAAHVARSLDGRIPLILDGGACSVGLESTVLDLSTPKPTILRPGAVTAEDLSGFLDLTPPPANDGTLKAPGMLSSHYAPAKPLRLEATSVAADEALLAFGPQAPSGAAVTLNLSPAGDLAEAATRLFACLRELDESDAGAIAAMPIPESGLGAAINDRLRRAAAPREG</sequence>
<dbReference type="GO" id="GO:0005524">
    <property type="term" value="F:ATP binding"/>
    <property type="evidence" value="ECO:0007669"/>
    <property type="project" value="UniProtKB-UniRule"/>
</dbReference>
<keyword evidence="17" id="KW-1185">Reference proteome</keyword>
<evidence type="ECO:0000256" key="3">
    <source>
        <dbReference type="ARBA" id="ARBA00012584"/>
    </source>
</evidence>